<sequence length="273" mass="30749">MRSLLPFQLVASDLDGTLLNGQHVVGDFTIDTLRKLEQKQVDIVVATGRKHEDVFSIVAKIGIENIRMITSNGARIHDLSGRLLYKNDLPTDLALEIMNVPFDKNKIFVNSYQDSGWFIDREVPQMAKYHQDSGFGYQVVDFRHHDAQGTEKVFFIARCQQDLLELEQHLRQTYGNCTEIVYASLNCLEIMNKGVSKGNALRKVLHDYHYNNSACIAFGDGMNDETMLDFVGKGCIMQNANPALIHALPQLEIIGHHAHEAVASYLRATFGII</sequence>
<keyword evidence="7" id="KW-1185">Reference proteome</keyword>
<dbReference type="GO" id="GO:0000287">
    <property type="term" value="F:magnesium ion binding"/>
    <property type="evidence" value="ECO:0007669"/>
    <property type="project" value="UniProtKB-ARBA"/>
</dbReference>
<dbReference type="Pfam" id="PF08282">
    <property type="entry name" value="Hydrolase_3"/>
    <property type="match status" value="1"/>
</dbReference>
<dbReference type="PROSITE" id="PS01229">
    <property type="entry name" value="COF_2"/>
    <property type="match status" value="1"/>
</dbReference>
<dbReference type="InterPro" id="IPR000150">
    <property type="entry name" value="Cof"/>
</dbReference>
<protein>
    <submittedName>
        <fullName evidence="6">Membrane protein</fullName>
    </submittedName>
</protein>
<accession>A0A0A2XKP6</accession>
<evidence type="ECO:0000256" key="2">
    <source>
        <dbReference type="ARBA" id="ARBA00022723"/>
    </source>
</evidence>
<dbReference type="InterPro" id="IPR023214">
    <property type="entry name" value="HAD_sf"/>
</dbReference>
<organism evidence="6 7">
    <name type="scientific">Gallibacterium genomosp. 2</name>
    <dbReference type="NCBI Taxonomy" id="155517"/>
    <lineage>
        <taxon>Bacteria</taxon>
        <taxon>Pseudomonadati</taxon>
        <taxon>Pseudomonadota</taxon>
        <taxon>Gammaproteobacteria</taxon>
        <taxon>Pasteurellales</taxon>
        <taxon>Pasteurellaceae</taxon>
        <taxon>Gallibacterium</taxon>
    </lineage>
</organism>
<dbReference type="EMBL" id="JPXY01000019">
    <property type="protein sequence ID" value="KGQ32778.1"/>
    <property type="molecule type" value="Genomic_DNA"/>
</dbReference>
<dbReference type="GO" id="GO:0016791">
    <property type="term" value="F:phosphatase activity"/>
    <property type="evidence" value="ECO:0007669"/>
    <property type="project" value="UniProtKB-ARBA"/>
</dbReference>
<dbReference type="PANTHER" id="PTHR47267:SF4">
    <property type="entry name" value="PYRIDOXAL PHOSPHATE PHOSPHATASE YIGL"/>
    <property type="match status" value="1"/>
</dbReference>
<evidence type="ECO:0000256" key="5">
    <source>
        <dbReference type="ARBA" id="ARBA00034778"/>
    </source>
</evidence>
<dbReference type="SFLD" id="SFLDG01140">
    <property type="entry name" value="C2.B:_Phosphomannomutase_and_P"/>
    <property type="match status" value="1"/>
</dbReference>
<dbReference type="SUPFAM" id="SSF56784">
    <property type="entry name" value="HAD-like"/>
    <property type="match status" value="1"/>
</dbReference>
<dbReference type="AlphaFoldDB" id="A0A0A2XKP6"/>
<dbReference type="SFLD" id="SFLDS00003">
    <property type="entry name" value="Haloacid_Dehalogenase"/>
    <property type="match status" value="1"/>
</dbReference>
<gene>
    <name evidence="6" type="ORF">P375_04670</name>
</gene>
<dbReference type="Proteomes" id="UP000030418">
    <property type="component" value="Unassembled WGS sequence"/>
</dbReference>
<evidence type="ECO:0000313" key="7">
    <source>
        <dbReference type="Proteomes" id="UP000030418"/>
    </source>
</evidence>
<dbReference type="Gene3D" id="3.30.1240.10">
    <property type="match status" value="1"/>
</dbReference>
<evidence type="ECO:0000256" key="3">
    <source>
        <dbReference type="ARBA" id="ARBA00022801"/>
    </source>
</evidence>
<comment type="similarity">
    <text evidence="5">Belongs to the HAD-like hydrolase superfamily. Cof family.</text>
</comment>
<dbReference type="Gene3D" id="3.40.50.1000">
    <property type="entry name" value="HAD superfamily/HAD-like"/>
    <property type="match status" value="1"/>
</dbReference>
<evidence type="ECO:0000256" key="1">
    <source>
        <dbReference type="ARBA" id="ARBA00001946"/>
    </source>
</evidence>
<keyword evidence="4" id="KW-0460">Magnesium</keyword>
<dbReference type="PANTHER" id="PTHR47267">
    <property type="match status" value="1"/>
</dbReference>
<dbReference type="InterPro" id="IPR006379">
    <property type="entry name" value="HAD-SF_hydro_IIB"/>
</dbReference>
<evidence type="ECO:0000313" key="6">
    <source>
        <dbReference type="EMBL" id="KGQ32778.1"/>
    </source>
</evidence>
<dbReference type="NCBIfam" id="TIGR00099">
    <property type="entry name" value="Cof-subfamily"/>
    <property type="match status" value="1"/>
</dbReference>
<proteinExistence type="inferred from homology"/>
<dbReference type="InterPro" id="IPR036412">
    <property type="entry name" value="HAD-like_sf"/>
</dbReference>
<comment type="cofactor">
    <cofactor evidence="1">
        <name>Mg(2+)</name>
        <dbReference type="ChEBI" id="CHEBI:18420"/>
    </cofactor>
</comment>
<keyword evidence="3" id="KW-0378">Hydrolase</keyword>
<dbReference type="PROSITE" id="PS01228">
    <property type="entry name" value="COF_1"/>
    <property type="match status" value="1"/>
</dbReference>
<comment type="caution">
    <text evidence="6">The sequence shown here is derived from an EMBL/GenBank/DDBJ whole genome shotgun (WGS) entry which is preliminary data.</text>
</comment>
<dbReference type="CDD" id="cd07516">
    <property type="entry name" value="HAD_Pase"/>
    <property type="match status" value="1"/>
</dbReference>
<dbReference type="RefSeq" id="WP_039134881.1">
    <property type="nucleotide sequence ID" value="NZ_JPXY01000019.1"/>
</dbReference>
<name>A0A0A2XKP6_9PAST</name>
<reference evidence="6 7" key="1">
    <citation type="submission" date="2014-08" db="EMBL/GenBank/DDBJ databases">
        <title>Chaperone-usher fimbriae in a diverse selection of Gallibacterium genomes.</title>
        <authorList>
            <person name="Kudirkiene E."/>
            <person name="Bager R.J."/>
            <person name="Johnson T.J."/>
            <person name="Bojesen A.M."/>
        </authorList>
    </citation>
    <scope>NUCLEOTIDE SEQUENCE [LARGE SCALE GENOMIC DNA]</scope>
    <source>
        <strain evidence="6 7">CCM5976</strain>
    </source>
</reference>
<evidence type="ECO:0000256" key="4">
    <source>
        <dbReference type="ARBA" id="ARBA00022842"/>
    </source>
</evidence>
<keyword evidence="2" id="KW-0479">Metal-binding</keyword>
<dbReference type="NCBIfam" id="TIGR01484">
    <property type="entry name" value="HAD-SF-IIB"/>
    <property type="match status" value="1"/>
</dbReference>